<keyword evidence="5" id="KW-0067">ATP-binding</keyword>
<dbReference type="GO" id="GO:0003987">
    <property type="term" value="F:acetate-CoA ligase activity"/>
    <property type="evidence" value="ECO:0007669"/>
    <property type="project" value="UniProtKB-EC"/>
</dbReference>
<keyword evidence="6" id="KW-0007">Acetylation</keyword>
<keyword evidence="11" id="KW-1185">Reference proteome</keyword>
<dbReference type="PANTHER" id="PTHR24095:SF14">
    <property type="entry name" value="ACETYL-COENZYME A SYNTHETASE 1"/>
    <property type="match status" value="1"/>
</dbReference>
<evidence type="ECO:0000313" key="11">
    <source>
        <dbReference type="Proteomes" id="UP001209318"/>
    </source>
</evidence>
<sequence>MRKNENVSFLSGDNKIAWTPTKEQIESANITSFMKKHHIPSYETLLYKSVHEPDWFYPAILEELAIPWFQNYEKVVDLSSGVELPLWFPGGLTNLYHYGLEKHVKNGNGKRTALIWEGEDGSTRTVTFEELMEETDRLANGLKNLGVKKGDRVGVFLPQVPEIQPVLFACAKLGAVVIPCFSGFGSDAVAVRLNDGEAKWLITADGFFRKGKVVELEKVAEDAAKLVPTLEKLIIVNRITKSFGEQPKSLKKNAIYYHEILLEDGHKKIKTEAMKSDEPLLIIYTSGTTGKPKGTQHTHYSFPLKNAIDMYFCFDVKANDRMFWLTDIGWMMGPWHIFGTAINGAAAVLYEGSPDYPSEKRLWELVEKHQVSIMGVAPTVIRSMMNYDDNPAVEYNLETLRILGSTGEAWNPKPWKWYFEKVGAKRCPIINYSGGTEISGGILSCVPIKPLKPCSFHGPAPGMAATVVDQNGKDVHNKVGDLVITKPFVGMTYSYWNDHQRYLHTYWHRWQGIWHHGDFAAIDSDGYWFILGRSDDTMNIAGKRLGPADIESLLVNHPLVKESAVISIPDEVKGEVPLLFVVPHTYIDGADILKLMHELKQTIADKLGKAFLPKHMIVVTNLPKTQSGKVARRIIRSAFLHQGLGDISTLQNPECIDEIKRAGEKK</sequence>
<evidence type="ECO:0000259" key="9">
    <source>
        <dbReference type="Pfam" id="PF16177"/>
    </source>
</evidence>
<dbReference type="Gene3D" id="3.30.300.30">
    <property type="match status" value="1"/>
</dbReference>
<dbReference type="InterPro" id="IPR042099">
    <property type="entry name" value="ANL_N_sf"/>
</dbReference>
<name>A0AAE3LLG2_9BACI</name>
<evidence type="ECO:0000256" key="6">
    <source>
        <dbReference type="ARBA" id="ARBA00022990"/>
    </source>
</evidence>
<evidence type="ECO:0000259" key="8">
    <source>
        <dbReference type="Pfam" id="PF13193"/>
    </source>
</evidence>
<evidence type="ECO:0000256" key="5">
    <source>
        <dbReference type="ARBA" id="ARBA00022840"/>
    </source>
</evidence>
<dbReference type="Pfam" id="PF16177">
    <property type="entry name" value="ACAS_N"/>
    <property type="match status" value="1"/>
</dbReference>
<comment type="caution">
    <text evidence="10">The sequence shown here is derived from an EMBL/GenBank/DDBJ whole genome shotgun (WGS) entry which is preliminary data.</text>
</comment>
<accession>A0AAE3LLG2</accession>
<evidence type="ECO:0000256" key="4">
    <source>
        <dbReference type="ARBA" id="ARBA00022741"/>
    </source>
</evidence>
<feature type="domain" description="AMP-binding enzyme C-terminal" evidence="8">
    <location>
        <begin position="550"/>
        <end position="629"/>
    </location>
</feature>
<dbReference type="InterPro" id="IPR020845">
    <property type="entry name" value="AMP-binding_CS"/>
</dbReference>
<dbReference type="PANTHER" id="PTHR24095">
    <property type="entry name" value="ACETYL-COENZYME A SYNTHETASE"/>
    <property type="match status" value="1"/>
</dbReference>
<dbReference type="InterPro" id="IPR032387">
    <property type="entry name" value="ACAS_N"/>
</dbReference>
<dbReference type="RefSeq" id="WP_263071441.1">
    <property type="nucleotide sequence ID" value="NZ_JAOUSF010000001.1"/>
</dbReference>
<evidence type="ECO:0000256" key="2">
    <source>
        <dbReference type="ARBA" id="ARBA00013275"/>
    </source>
</evidence>
<reference evidence="10" key="1">
    <citation type="submission" date="2022-10" db="EMBL/GenBank/DDBJ databases">
        <title>Description of Fervidibacillus gen. nov. in the family Fervidibacillaceae fam. nov. with two species, Fervidibacillus albus sp. nov., and Fervidibacillus halotolerans sp. nov., isolated from tidal flat sediments.</title>
        <authorList>
            <person name="Kwon K.K."/>
            <person name="Yang S.-H."/>
        </authorList>
    </citation>
    <scope>NUCLEOTIDE SEQUENCE</scope>
    <source>
        <strain evidence="10">JCM 19140</strain>
    </source>
</reference>
<dbReference type="PROSITE" id="PS00455">
    <property type="entry name" value="AMP_BINDING"/>
    <property type="match status" value="1"/>
</dbReference>
<dbReference type="Gene3D" id="3.40.50.12780">
    <property type="entry name" value="N-terminal domain of ligase-like"/>
    <property type="match status" value="1"/>
</dbReference>
<feature type="domain" description="AMP-dependent synthetase/ligase" evidence="7">
    <location>
        <begin position="106"/>
        <end position="493"/>
    </location>
</feature>
<dbReference type="InterPro" id="IPR045851">
    <property type="entry name" value="AMP-bd_C_sf"/>
</dbReference>
<feature type="domain" description="Acetyl-coenzyme A synthetase N-terminal" evidence="9">
    <location>
        <begin position="42"/>
        <end position="96"/>
    </location>
</feature>
<dbReference type="InterPro" id="IPR025110">
    <property type="entry name" value="AMP-bd_C"/>
</dbReference>
<keyword evidence="4" id="KW-0547">Nucleotide-binding</keyword>
<dbReference type="GO" id="GO:0005524">
    <property type="term" value="F:ATP binding"/>
    <property type="evidence" value="ECO:0007669"/>
    <property type="project" value="UniProtKB-KW"/>
</dbReference>
<dbReference type="Proteomes" id="UP001209318">
    <property type="component" value="Unassembled WGS sequence"/>
</dbReference>
<dbReference type="AlphaFoldDB" id="A0AAE3LLG2"/>
<comment type="similarity">
    <text evidence="1">Belongs to the ATP-dependent AMP-binding enzyme family.</text>
</comment>
<proteinExistence type="inferred from homology"/>
<evidence type="ECO:0000256" key="3">
    <source>
        <dbReference type="ARBA" id="ARBA00022598"/>
    </source>
</evidence>
<dbReference type="GO" id="GO:0006085">
    <property type="term" value="P:acetyl-CoA biosynthetic process"/>
    <property type="evidence" value="ECO:0007669"/>
    <property type="project" value="TreeGrafter"/>
</dbReference>
<gene>
    <name evidence="10" type="ORF">OEV98_01875</name>
</gene>
<keyword evidence="3" id="KW-0436">Ligase</keyword>
<evidence type="ECO:0000313" key="10">
    <source>
        <dbReference type="EMBL" id="MCU9612310.1"/>
    </source>
</evidence>
<dbReference type="EMBL" id="JAOUSF010000001">
    <property type="protein sequence ID" value="MCU9612310.1"/>
    <property type="molecule type" value="Genomic_DNA"/>
</dbReference>
<dbReference type="Pfam" id="PF13193">
    <property type="entry name" value="AMP-binding_C"/>
    <property type="match status" value="1"/>
</dbReference>
<organism evidence="10 11">
    <name type="scientific">Perspicuibacillus lycopersici</name>
    <dbReference type="NCBI Taxonomy" id="1325689"/>
    <lineage>
        <taxon>Bacteria</taxon>
        <taxon>Bacillati</taxon>
        <taxon>Bacillota</taxon>
        <taxon>Bacilli</taxon>
        <taxon>Bacillales</taxon>
        <taxon>Bacillaceae</taxon>
        <taxon>Perspicuibacillus</taxon>
    </lineage>
</organism>
<evidence type="ECO:0000256" key="1">
    <source>
        <dbReference type="ARBA" id="ARBA00006432"/>
    </source>
</evidence>
<dbReference type="Pfam" id="PF00501">
    <property type="entry name" value="AMP-binding"/>
    <property type="match status" value="1"/>
</dbReference>
<dbReference type="SUPFAM" id="SSF56801">
    <property type="entry name" value="Acetyl-CoA synthetase-like"/>
    <property type="match status" value="1"/>
</dbReference>
<protein>
    <recommendedName>
        <fullName evidence="2">acetate--CoA ligase</fullName>
        <ecNumber evidence="2">6.2.1.1</ecNumber>
    </recommendedName>
</protein>
<evidence type="ECO:0000259" key="7">
    <source>
        <dbReference type="Pfam" id="PF00501"/>
    </source>
</evidence>
<dbReference type="EC" id="6.2.1.1" evidence="2"/>
<dbReference type="InterPro" id="IPR000873">
    <property type="entry name" value="AMP-dep_synth/lig_dom"/>
</dbReference>